<keyword evidence="2" id="KW-1185">Reference proteome</keyword>
<name>A0A8T8WYJ5_ASPJA</name>
<dbReference type="OrthoDB" id="442731at2759"/>
<dbReference type="GeneID" id="37175996"/>
<dbReference type="Proteomes" id="UP000249497">
    <property type="component" value="Unassembled WGS sequence"/>
</dbReference>
<dbReference type="RefSeq" id="XP_025526604.1">
    <property type="nucleotide sequence ID" value="XM_025672304.1"/>
</dbReference>
<evidence type="ECO:0000313" key="2">
    <source>
        <dbReference type="Proteomes" id="UP000249497"/>
    </source>
</evidence>
<dbReference type="AlphaFoldDB" id="A0A8T8WYJ5"/>
<organism evidence="1 2">
    <name type="scientific">Aspergillus japonicus CBS 114.51</name>
    <dbReference type="NCBI Taxonomy" id="1448312"/>
    <lineage>
        <taxon>Eukaryota</taxon>
        <taxon>Fungi</taxon>
        <taxon>Dikarya</taxon>
        <taxon>Ascomycota</taxon>
        <taxon>Pezizomycotina</taxon>
        <taxon>Eurotiomycetes</taxon>
        <taxon>Eurotiomycetidae</taxon>
        <taxon>Eurotiales</taxon>
        <taxon>Aspergillaceae</taxon>
        <taxon>Aspergillus</taxon>
        <taxon>Aspergillus subgen. Circumdati</taxon>
    </lineage>
</organism>
<gene>
    <name evidence="1" type="ORF">BO86DRAFT_390091</name>
</gene>
<reference evidence="1 2" key="1">
    <citation type="submission" date="2018-02" db="EMBL/GenBank/DDBJ databases">
        <title>The genomes of Aspergillus section Nigri reveals drivers in fungal speciation.</title>
        <authorList>
            <consortium name="DOE Joint Genome Institute"/>
            <person name="Vesth T.C."/>
            <person name="Nybo J."/>
            <person name="Theobald S."/>
            <person name="Brandl J."/>
            <person name="Frisvad J.C."/>
            <person name="Nielsen K.F."/>
            <person name="Lyhne E.K."/>
            <person name="Kogle M.E."/>
            <person name="Kuo A."/>
            <person name="Riley R."/>
            <person name="Clum A."/>
            <person name="Nolan M."/>
            <person name="Lipzen A."/>
            <person name="Salamov A."/>
            <person name="Henrissat B."/>
            <person name="Wiebenga A."/>
            <person name="De vries R.P."/>
            <person name="Grigoriev I.V."/>
            <person name="Mortensen U.H."/>
            <person name="Andersen M.R."/>
            <person name="Baker S.E."/>
        </authorList>
    </citation>
    <scope>NUCLEOTIDE SEQUENCE [LARGE SCALE GENOMIC DNA]</scope>
    <source>
        <strain evidence="1 2">CBS 114.51</strain>
    </source>
</reference>
<accession>A0A8T8WYJ5</accession>
<dbReference type="EMBL" id="KZ824801">
    <property type="protein sequence ID" value="RAH80710.1"/>
    <property type="molecule type" value="Genomic_DNA"/>
</dbReference>
<evidence type="ECO:0000313" key="1">
    <source>
        <dbReference type="EMBL" id="RAH80710.1"/>
    </source>
</evidence>
<protein>
    <submittedName>
        <fullName evidence="1">Uncharacterized protein</fullName>
    </submittedName>
</protein>
<proteinExistence type="predicted"/>
<sequence>MHGALAEALVCPPTDLPFVYMGKFLTVNGRTYTINSEWTNVAGHASGLQYVNHPGVKLQMTQDPKSLPNGQPGEYIYQLDQPDASSFYFDAHGKPMQKCEPDGSYILYHYKSSGKNLGAECTRTLLDSIQHSSVESIQFAYTDDAQIAITAPSGTTTTVQFDENTVVTLEETSADRRWVFDCIPCVQDSAKHVLSRIAHPDGIGSLFDYGVIEGLNDQGRSFYLSHVSTYSVCDTDDSVQQSTKYELGRYSRGNSYTGASIGCRVNDTADELFEGSGKAPGYWYDVTQSSCDSADRETAMLTRSFNNYHLLTEVVRYRLVEGDFLEDQKTVYTYEIPSDGRAATTTYAHPVSVAHFANTASQGEPVWASRGVLSQVQIDRLEKSHMW</sequence>